<evidence type="ECO:0000313" key="2">
    <source>
        <dbReference type="EMBL" id="TWJ17598.1"/>
    </source>
</evidence>
<dbReference type="SFLD" id="SFLDG01082">
    <property type="entry name" value="B12-binding_domain_containing"/>
    <property type="match status" value="1"/>
</dbReference>
<dbReference type="InterPro" id="IPR007197">
    <property type="entry name" value="rSAM"/>
</dbReference>
<feature type="domain" description="Radical SAM core" evidence="1">
    <location>
        <begin position="257"/>
        <end position="489"/>
    </location>
</feature>
<dbReference type="CDD" id="cd01335">
    <property type="entry name" value="Radical_SAM"/>
    <property type="match status" value="1"/>
</dbReference>
<sequence length="848" mass="94605">MPPLTLQDPFVTDNHLLAVEKPARYLGGEMGSRPKDAPELRFVLAFPDVYEVGMSHLGFQILYHVLNGPEWLAAERVYAPWPDREAQLRAAGAPLTSLESGTPLAAAGIIGFTLQYELSYTNILNMLELSGIPLLAAERDQRWPLILAGGPCAYNPEPLADFVDAVLLGDGEEAVLEIAELCREWQQNGRDRQSLLERLADLPGVYIPSLFRIDYDTDGRIQTIIPLKDGYNRVRRRFLADLETAPFPSAPVVPLLKTIHDRVSMEVGRGCTRGCRFCQAGYIYRPVRERSPERILSAIDDALANTGYDEVSLLSLATGDYGCLTPLLRELMSRYAESKVAVSLPSVRVGTLSEELVEEVKRVRKTGFTLAPEAGSERLRRIINKGISEEELLKDASAAYNAGWRLIKLYFMIGLPGETEEDLAALVELARQVKWQGRQTGRGGEVNVAVSTFVPKPHTPFQWEPQIGYEETLGRQEFLRDALKRRKLNFKWHDAPLSVMEGVFARGDRRLGAVLVEALRRGCRFDGWGEHFNFSAWQAAFAAVGIDPRWYLRRRETDELLPWDHLDSGVTREFLLRERERALTGEATPDCRTGDCTGCGVCDFREIRMRIQPRDAAVGARATTRTEEAVPVEGVDRIRLRFTKTGTTRFLSHLEMINLFSRAVSRAGIPIRFSQGFHPHPKFSFATALSVGVESLAEYLDMEVAPGFGAEAVLARLNQALPKGMTVLEAWSVHPKATSLSVIMERVRYRVTLPMTVPSLSASAERFLALESHPYRREKKGGSQEFDLRLELHCLTVGDTVMTMEIGRGKPLEFVAAITGLPLSDLGECRIEKVAVIFREQGPGGGDQ</sequence>
<dbReference type="InterPro" id="IPR058240">
    <property type="entry name" value="rSAM_sf"/>
</dbReference>
<keyword evidence="3" id="KW-1185">Reference proteome</keyword>
<evidence type="ECO:0000313" key="3">
    <source>
        <dbReference type="Proteomes" id="UP000319449"/>
    </source>
</evidence>
<dbReference type="Pfam" id="PF19864">
    <property type="entry name" value="Radical_SAM_N2"/>
    <property type="match status" value="1"/>
</dbReference>
<dbReference type="PANTHER" id="PTHR42731">
    <property type="entry name" value="SLL1084 PROTEIN"/>
    <property type="match status" value="1"/>
</dbReference>
<dbReference type="Proteomes" id="UP000319449">
    <property type="component" value="Unassembled WGS sequence"/>
</dbReference>
<organism evidence="2 3">
    <name type="scientific">Geobacter argillaceus</name>
    <dbReference type="NCBI Taxonomy" id="345631"/>
    <lineage>
        <taxon>Bacteria</taxon>
        <taxon>Pseudomonadati</taxon>
        <taxon>Thermodesulfobacteriota</taxon>
        <taxon>Desulfuromonadia</taxon>
        <taxon>Geobacterales</taxon>
        <taxon>Geobacteraceae</taxon>
        <taxon>Geobacter</taxon>
    </lineage>
</organism>
<evidence type="ECO:0000259" key="1">
    <source>
        <dbReference type="PROSITE" id="PS51918"/>
    </source>
</evidence>
<dbReference type="SUPFAM" id="SSF102114">
    <property type="entry name" value="Radical SAM enzymes"/>
    <property type="match status" value="1"/>
</dbReference>
<dbReference type="InterPro" id="IPR023404">
    <property type="entry name" value="rSAM_horseshoe"/>
</dbReference>
<proteinExistence type="predicted"/>
<protein>
    <submittedName>
        <fullName evidence="2">Radical SAM-linked protein/radical SAM family uncharacterized protein</fullName>
    </submittedName>
</protein>
<reference evidence="2 3" key="1">
    <citation type="submission" date="2019-07" db="EMBL/GenBank/DDBJ databases">
        <title>Genomic Encyclopedia of Archaeal and Bacterial Type Strains, Phase II (KMG-II): from individual species to whole genera.</title>
        <authorList>
            <person name="Goeker M."/>
        </authorList>
    </citation>
    <scope>NUCLEOTIDE SEQUENCE [LARGE SCALE GENOMIC DNA]</scope>
    <source>
        <strain evidence="2 3">ATCC BAA-1139</strain>
    </source>
</reference>
<dbReference type="InterPro" id="IPR023862">
    <property type="entry name" value="CHP03960_rSAM"/>
</dbReference>
<dbReference type="NCBIfam" id="TIGR03936">
    <property type="entry name" value="sam_1_link_chp"/>
    <property type="match status" value="1"/>
</dbReference>
<dbReference type="PANTHER" id="PTHR42731:SF1">
    <property type="entry name" value="RADICAL SAM DOMAIN PROTEIN"/>
    <property type="match status" value="1"/>
</dbReference>
<dbReference type="GO" id="GO:0003824">
    <property type="term" value="F:catalytic activity"/>
    <property type="evidence" value="ECO:0007669"/>
    <property type="project" value="InterPro"/>
</dbReference>
<dbReference type="Gene3D" id="3.80.30.20">
    <property type="entry name" value="tm_1862 like domain"/>
    <property type="match status" value="1"/>
</dbReference>
<dbReference type="GO" id="GO:0051536">
    <property type="term" value="F:iron-sulfur cluster binding"/>
    <property type="evidence" value="ECO:0007669"/>
    <property type="project" value="InterPro"/>
</dbReference>
<dbReference type="Pfam" id="PF04055">
    <property type="entry name" value="Radical_SAM"/>
    <property type="match status" value="1"/>
</dbReference>
<dbReference type="InterPro" id="IPR006638">
    <property type="entry name" value="Elp3/MiaA/NifB-like_rSAM"/>
</dbReference>
<dbReference type="AlphaFoldDB" id="A0A562VID7"/>
<name>A0A562VID7_9BACT</name>
<dbReference type="InterPro" id="IPR045784">
    <property type="entry name" value="Radical_SAM_N2"/>
</dbReference>
<dbReference type="NCBIfam" id="TIGR03960">
    <property type="entry name" value="rSAM_fuse_unch"/>
    <property type="match status" value="1"/>
</dbReference>
<dbReference type="PROSITE" id="PS51918">
    <property type="entry name" value="RADICAL_SAM"/>
    <property type="match status" value="1"/>
</dbReference>
<dbReference type="SMART" id="SM00729">
    <property type="entry name" value="Elp3"/>
    <property type="match status" value="1"/>
</dbReference>
<accession>A0A562VID7</accession>
<gene>
    <name evidence="2" type="ORF">JN12_02993</name>
</gene>
<dbReference type="Pfam" id="PF10105">
    <property type="entry name" value="DUF2344"/>
    <property type="match status" value="1"/>
</dbReference>
<dbReference type="EMBL" id="VLLN01000020">
    <property type="protein sequence ID" value="TWJ17598.1"/>
    <property type="molecule type" value="Genomic_DNA"/>
</dbReference>
<dbReference type="InterPro" id="IPR018768">
    <property type="entry name" value="DUF2344"/>
</dbReference>
<dbReference type="SFLD" id="SFLDS00029">
    <property type="entry name" value="Radical_SAM"/>
    <property type="match status" value="1"/>
</dbReference>
<comment type="caution">
    <text evidence="2">The sequence shown here is derived from an EMBL/GenBank/DDBJ whole genome shotgun (WGS) entry which is preliminary data.</text>
</comment>